<reference evidence="2 3" key="1">
    <citation type="submission" date="2016-10" db="EMBL/GenBank/DDBJ databases">
        <authorList>
            <person name="de Groot N.N."/>
        </authorList>
    </citation>
    <scope>NUCLEOTIDE SEQUENCE [LARGE SCALE GENOMIC DNA]</scope>
    <source>
        <strain evidence="2 3">DSM 27842</strain>
    </source>
</reference>
<dbReference type="RefSeq" id="WP_093120774.1">
    <property type="nucleotide sequence ID" value="NZ_FODS01000052.1"/>
</dbReference>
<accession>A0A1H8WCF6</accession>
<sequence>MNSTTPNLYLSVEQVANRFGVSKDSIWRWKRNGDFPAPVKLGGTTTRWRLSDIEEWESQLVCGFITCLGFEPDRLTLL</sequence>
<protein>
    <submittedName>
        <fullName evidence="2">Transcriptional regulator, AlpA family</fullName>
    </submittedName>
</protein>
<dbReference type="OrthoDB" id="8452166at2"/>
<evidence type="ECO:0000313" key="2">
    <source>
        <dbReference type="EMBL" id="SEP24798.1"/>
    </source>
</evidence>
<evidence type="ECO:0000259" key="1">
    <source>
        <dbReference type="Pfam" id="PF12728"/>
    </source>
</evidence>
<dbReference type="InterPro" id="IPR009061">
    <property type="entry name" value="DNA-bd_dom_put_sf"/>
</dbReference>
<dbReference type="Pfam" id="PF12728">
    <property type="entry name" value="HTH_17"/>
    <property type="match status" value="1"/>
</dbReference>
<proteinExistence type="predicted"/>
<dbReference type="InterPro" id="IPR041657">
    <property type="entry name" value="HTH_17"/>
</dbReference>
<name>A0A1H8WCF6_9RHOB</name>
<dbReference type="SUPFAM" id="SSF46955">
    <property type="entry name" value="Putative DNA-binding domain"/>
    <property type="match status" value="1"/>
</dbReference>
<dbReference type="EMBL" id="FODS01000052">
    <property type="protein sequence ID" value="SEP24798.1"/>
    <property type="molecule type" value="Genomic_DNA"/>
</dbReference>
<dbReference type="AlphaFoldDB" id="A0A1H8WCF6"/>
<gene>
    <name evidence="2" type="ORF">SAMN04490248_15210</name>
</gene>
<dbReference type="STRING" id="569882.SAMN04490248_15210"/>
<feature type="domain" description="Helix-turn-helix" evidence="1">
    <location>
        <begin position="9"/>
        <end position="56"/>
    </location>
</feature>
<dbReference type="Proteomes" id="UP000198893">
    <property type="component" value="Unassembled WGS sequence"/>
</dbReference>
<evidence type="ECO:0000313" key="3">
    <source>
        <dbReference type="Proteomes" id="UP000198893"/>
    </source>
</evidence>
<organism evidence="2 3">
    <name type="scientific">Salinihabitans flavidus</name>
    <dbReference type="NCBI Taxonomy" id="569882"/>
    <lineage>
        <taxon>Bacteria</taxon>
        <taxon>Pseudomonadati</taxon>
        <taxon>Pseudomonadota</taxon>
        <taxon>Alphaproteobacteria</taxon>
        <taxon>Rhodobacterales</taxon>
        <taxon>Roseobacteraceae</taxon>
        <taxon>Salinihabitans</taxon>
    </lineage>
</organism>
<dbReference type="Gene3D" id="1.10.238.160">
    <property type="match status" value="1"/>
</dbReference>
<keyword evidence="3" id="KW-1185">Reference proteome</keyword>